<accession>A0ABQ3V1Y9</accession>
<dbReference type="RefSeq" id="WP_201375137.1">
    <property type="nucleotide sequence ID" value="NZ_BNJG01000003.1"/>
</dbReference>
<name>A0ABQ3V1Y9_9CHLR</name>
<dbReference type="Proteomes" id="UP000654345">
    <property type="component" value="Unassembled WGS sequence"/>
</dbReference>
<comment type="caution">
    <text evidence="1">The sequence shown here is derived from an EMBL/GenBank/DDBJ whole genome shotgun (WGS) entry which is preliminary data.</text>
</comment>
<gene>
    <name evidence="1" type="ORF">KSB_73740</name>
</gene>
<organism evidence="1 2">
    <name type="scientific">Ktedonobacter robiniae</name>
    <dbReference type="NCBI Taxonomy" id="2778365"/>
    <lineage>
        <taxon>Bacteria</taxon>
        <taxon>Bacillati</taxon>
        <taxon>Chloroflexota</taxon>
        <taxon>Ktedonobacteria</taxon>
        <taxon>Ktedonobacterales</taxon>
        <taxon>Ktedonobacteraceae</taxon>
        <taxon>Ktedonobacter</taxon>
    </lineage>
</organism>
<evidence type="ECO:0008006" key="3">
    <source>
        <dbReference type="Google" id="ProtNLM"/>
    </source>
</evidence>
<evidence type="ECO:0000313" key="1">
    <source>
        <dbReference type="EMBL" id="GHO58899.1"/>
    </source>
</evidence>
<proteinExistence type="predicted"/>
<reference evidence="1 2" key="1">
    <citation type="journal article" date="2021" name="Int. J. Syst. Evol. Microbiol.">
        <title>Reticulibacter mediterranei gen. nov., sp. nov., within the new family Reticulibacteraceae fam. nov., and Ktedonospora formicarum gen. nov., sp. nov., Ktedonobacter robiniae sp. nov., Dictyobacter formicarum sp. nov. and Dictyobacter arantiisoli sp. nov., belonging to the class Ktedonobacteria.</title>
        <authorList>
            <person name="Yabe S."/>
            <person name="Zheng Y."/>
            <person name="Wang C.M."/>
            <person name="Sakai Y."/>
            <person name="Abe K."/>
            <person name="Yokota A."/>
            <person name="Donadio S."/>
            <person name="Cavaletti L."/>
            <person name="Monciardini P."/>
        </authorList>
    </citation>
    <scope>NUCLEOTIDE SEQUENCE [LARGE SCALE GENOMIC DNA]</scope>
    <source>
        <strain evidence="1 2">SOSP1-30</strain>
    </source>
</reference>
<dbReference type="EMBL" id="BNJG01000003">
    <property type="protein sequence ID" value="GHO58899.1"/>
    <property type="molecule type" value="Genomic_DNA"/>
</dbReference>
<protein>
    <recommendedName>
        <fullName evidence="3">Transposase</fullName>
    </recommendedName>
</protein>
<keyword evidence="2" id="KW-1185">Reference proteome</keyword>
<evidence type="ECO:0000313" key="2">
    <source>
        <dbReference type="Proteomes" id="UP000654345"/>
    </source>
</evidence>
<sequence>MHDGRLQRFRCRVGHAFSTESMLLEQSESLDKALWMALKTLEEKVELLQRLTNNAHEHGRALLAHGFEGRLTEAKRHAQTLRHLLVEGGLKLSEPEMARELEAEPPME</sequence>